<reference evidence="5" key="1">
    <citation type="journal article" date="2013" name="Genetics">
        <title>The draft genome and transcriptome of Panagrellus redivivus are shaped by the harsh demands of a free-living lifestyle.</title>
        <authorList>
            <person name="Srinivasan J."/>
            <person name="Dillman A.R."/>
            <person name="Macchietto M.G."/>
            <person name="Heikkinen L."/>
            <person name="Lakso M."/>
            <person name="Fracchia K.M."/>
            <person name="Antoshechkin I."/>
            <person name="Mortazavi A."/>
            <person name="Wong G."/>
            <person name="Sternberg P.W."/>
        </authorList>
    </citation>
    <scope>NUCLEOTIDE SEQUENCE [LARGE SCALE GENOMIC DNA]</scope>
    <source>
        <strain evidence="5">MT8872</strain>
    </source>
</reference>
<keyword evidence="2" id="KW-0732">Signal</keyword>
<dbReference type="InterPro" id="IPR052140">
    <property type="entry name" value="Dev_Signal_Hedgehog-like"/>
</dbReference>
<protein>
    <submittedName>
        <fullName evidence="6">HintN domain-containing protein</fullName>
    </submittedName>
</protein>
<dbReference type="InterPro" id="IPR006141">
    <property type="entry name" value="Intein_N"/>
</dbReference>
<evidence type="ECO:0000259" key="4">
    <source>
        <dbReference type="SMART" id="SM00306"/>
    </source>
</evidence>
<dbReference type="GO" id="GO:0016539">
    <property type="term" value="P:intein-mediated protein splicing"/>
    <property type="evidence" value="ECO:0007669"/>
    <property type="project" value="InterPro"/>
</dbReference>
<evidence type="ECO:0000259" key="3">
    <source>
        <dbReference type="SMART" id="SM00305"/>
    </source>
</evidence>
<dbReference type="InterPro" id="IPR003586">
    <property type="entry name" value="Hint_dom_C"/>
</dbReference>
<dbReference type="Proteomes" id="UP000492821">
    <property type="component" value="Unassembled WGS sequence"/>
</dbReference>
<dbReference type="WBParaSite" id="Pan_g13164.t1">
    <property type="protein sequence ID" value="Pan_g13164.t1"/>
    <property type="gene ID" value="Pan_g13164"/>
</dbReference>
<proteinExistence type="predicted"/>
<name>A0A7E4UV96_PANRE</name>
<dbReference type="InterPro" id="IPR036844">
    <property type="entry name" value="Hint_dom_sf"/>
</dbReference>
<dbReference type="InterPro" id="IPR003587">
    <property type="entry name" value="Hint_dom_N"/>
</dbReference>
<accession>A0A7E4UV96</accession>
<feature type="domain" description="Hint" evidence="4">
    <location>
        <begin position="364"/>
        <end position="475"/>
    </location>
</feature>
<dbReference type="SMART" id="SM00305">
    <property type="entry name" value="HintC"/>
    <property type="match status" value="1"/>
</dbReference>
<evidence type="ECO:0000313" key="6">
    <source>
        <dbReference type="WBParaSite" id="Pan_g13164.t1"/>
    </source>
</evidence>
<organism evidence="5 6">
    <name type="scientific">Panagrellus redivivus</name>
    <name type="common">Microworm</name>
    <dbReference type="NCBI Taxonomy" id="6233"/>
    <lineage>
        <taxon>Eukaryota</taxon>
        <taxon>Metazoa</taxon>
        <taxon>Ecdysozoa</taxon>
        <taxon>Nematoda</taxon>
        <taxon>Chromadorea</taxon>
        <taxon>Rhabditida</taxon>
        <taxon>Tylenchina</taxon>
        <taxon>Panagrolaimomorpha</taxon>
        <taxon>Panagrolaimoidea</taxon>
        <taxon>Panagrolaimidae</taxon>
        <taxon>Panagrellus</taxon>
    </lineage>
</organism>
<dbReference type="Gene3D" id="2.170.16.10">
    <property type="entry name" value="Hedgehog/Intein (Hint) domain"/>
    <property type="match status" value="1"/>
</dbReference>
<dbReference type="SUPFAM" id="SSF51294">
    <property type="entry name" value="Hedgehog/intein (Hint) domain"/>
    <property type="match status" value="1"/>
</dbReference>
<dbReference type="Pfam" id="PF01079">
    <property type="entry name" value="Hint"/>
    <property type="match status" value="1"/>
</dbReference>
<dbReference type="InterPro" id="IPR001767">
    <property type="entry name" value="Hedgehog_Hint"/>
</dbReference>
<keyword evidence="1" id="KW-0217">Developmental protein</keyword>
<dbReference type="SMART" id="SM00306">
    <property type="entry name" value="HintN"/>
    <property type="match status" value="1"/>
</dbReference>
<dbReference type="PANTHER" id="PTHR46706:SF12">
    <property type="entry name" value="PROTEIN QUA-1-RELATED"/>
    <property type="match status" value="1"/>
</dbReference>
<dbReference type="GO" id="GO:0016540">
    <property type="term" value="P:protein autoprocessing"/>
    <property type="evidence" value="ECO:0007669"/>
    <property type="project" value="InterPro"/>
</dbReference>
<keyword evidence="5" id="KW-1185">Reference proteome</keyword>
<feature type="domain" description="Hint" evidence="3">
    <location>
        <begin position="477"/>
        <end position="521"/>
    </location>
</feature>
<reference evidence="6" key="2">
    <citation type="submission" date="2020-10" db="UniProtKB">
        <authorList>
            <consortium name="WormBaseParasite"/>
        </authorList>
    </citation>
    <scope>IDENTIFICATION</scope>
</reference>
<dbReference type="CDD" id="cd00081">
    <property type="entry name" value="Hint"/>
    <property type="match status" value="1"/>
</dbReference>
<evidence type="ECO:0000256" key="1">
    <source>
        <dbReference type="ARBA" id="ARBA00022473"/>
    </source>
</evidence>
<dbReference type="AlphaFoldDB" id="A0A7E4UV96"/>
<dbReference type="PANTHER" id="PTHR46706">
    <property type="entry name" value="PROTEIN QUA-1-RELATED"/>
    <property type="match status" value="1"/>
</dbReference>
<sequence>MKLTLLCVLISVPTIVYASFCGDAAVPFSFEALPAGEPVLGCARPSCFGWTADGLAAGNASSFYRVNRHADGYFRKSTESPKLLAGADAARFKPQTAKCSPTYDSEQCPKDTQWVGGLGPLLNASKLPLAIQCCEYEPLRLAEDRGVAVVKSGQIVIGGEVMNGKRQFAFDYISDVVKHTSESGEVTYDVSIKRFPCLPYPSEFAVDVDDAATDELLRRFANASRVQTNTAARALGSKTVVDSNVVETGPHILDSNYVQTQVQSQPIVADTYAQPQAQPESYVQPPVNNVEGPYLAEPTNNIEGPYTVEDLDAEIVDALPPGETAIQGVQLPEGIQPNIVGGGESSYYPVAQGWCAGGGYTCGFFCFAADTTVKMAGGGTKRMDELAINDWVLAADENTVNYARVYSWLHRMPKVTAEFIKFTLENGKELKMTSKHYIFRGKCEAVGKKAALTRMNEDMVYAEEVTLSDCLFVHVTGSKFVETRISKIETVTEEGIYAPMTGNGNIVVNDIFASCFNVFSNKEMQLSFADNLRWYAESLWGRLFAGEAPKDVAEIELIPGMSTLISILQLIVPQK</sequence>
<evidence type="ECO:0000313" key="5">
    <source>
        <dbReference type="Proteomes" id="UP000492821"/>
    </source>
</evidence>
<evidence type="ECO:0000256" key="2">
    <source>
        <dbReference type="SAM" id="SignalP"/>
    </source>
</evidence>
<dbReference type="PROSITE" id="PS50817">
    <property type="entry name" value="INTEIN_N_TER"/>
    <property type="match status" value="1"/>
</dbReference>
<feature type="chain" id="PRO_5028835775" evidence="2">
    <location>
        <begin position="19"/>
        <end position="575"/>
    </location>
</feature>
<feature type="signal peptide" evidence="2">
    <location>
        <begin position="1"/>
        <end position="18"/>
    </location>
</feature>